<reference evidence="2 3" key="1">
    <citation type="submission" date="2024-03" db="EMBL/GenBank/DDBJ databases">
        <title>A high-quality draft genome sequence of Diaporthe vaccinii, a causative agent of upright dieback and viscid rot disease in cranberry plants.</title>
        <authorList>
            <person name="Sarrasin M."/>
            <person name="Lang B.F."/>
            <person name="Burger G."/>
        </authorList>
    </citation>
    <scope>NUCLEOTIDE SEQUENCE [LARGE SCALE GENOMIC DNA]</scope>
    <source>
        <strain evidence="2 3">IS7</strain>
    </source>
</reference>
<dbReference type="EMBL" id="JBAWTH010000133">
    <property type="protein sequence ID" value="KAL2275438.1"/>
    <property type="molecule type" value="Genomic_DNA"/>
</dbReference>
<organism evidence="2 3">
    <name type="scientific">Diaporthe vaccinii</name>
    <dbReference type="NCBI Taxonomy" id="105482"/>
    <lineage>
        <taxon>Eukaryota</taxon>
        <taxon>Fungi</taxon>
        <taxon>Dikarya</taxon>
        <taxon>Ascomycota</taxon>
        <taxon>Pezizomycotina</taxon>
        <taxon>Sordariomycetes</taxon>
        <taxon>Sordariomycetidae</taxon>
        <taxon>Diaporthales</taxon>
        <taxon>Diaporthaceae</taxon>
        <taxon>Diaporthe</taxon>
        <taxon>Diaporthe eres species complex</taxon>
    </lineage>
</organism>
<accession>A0ABR4DZ46</accession>
<sequence length="198" mass="21043">MHSISHHHATPAVHVKRYITRCTFFLTLEATRAFIIKKVRERPNRLPTQDVPPIPAAPNSTVEKPGASGRSMPPPLTPRSKREKTVLLPAAARGRFARAPLPAKGTTRVTFRGAATPEDTGSQLSWWGVSLDVVDVHLLAAGTALVAAFRVTVLVELETAVAVLAAAEVVRLVDLGGLGELAVGLERAGLVGCVLEAT</sequence>
<protein>
    <submittedName>
        <fullName evidence="2">Uncharacterized protein</fullName>
    </submittedName>
</protein>
<gene>
    <name evidence="2" type="ORF">FJTKL_02053</name>
</gene>
<dbReference type="Proteomes" id="UP001600888">
    <property type="component" value="Unassembled WGS sequence"/>
</dbReference>
<name>A0ABR4DZ46_9PEZI</name>
<evidence type="ECO:0000256" key="1">
    <source>
        <dbReference type="SAM" id="MobiDB-lite"/>
    </source>
</evidence>
<evidence type="ECO:0000313" key="2">
    <source>
        <dbReference type="EMBL" id="KAL2275438.1"/>
    </source>
</evidence>
<evidence type="ECO:0000313" key="3">
    <source>
        <dbReference type="Proteomes" id="UP001600888"/>
    </source>
</evidence>
<comment type="caution">
    <text evidence="2">The sequence shown here is derived from an EMBL/GenBank/DDBJ whole genome shotgun (WGS) entry which is preliminary data.</text>
</comment>
<feature type="region of interest" description="Disordered" evidence="1">
    <location>
        <begin position="45"/>
        <end position="83"/>
    </location>
</feature>
<proteinExistence type="predicted"/>
<keyword evidence="3" id="KW-1185">Reference proteome</keyword>